<accession>A0A8U0A1J6</accession>
<keyword evidence="4" id="KW-1185">Reference proteome</keyword>
<dbReference type="EMBL" id="CP096019">
    <property type="protein sequence ID" value="UPM43015.1"/>
    <property type="molecule type" value="Genomic_DNA"/>
</dbReference>
<evidence type="ECO:0000313" key="4">
    <source>
        <dbReference type="Proteomes" id="UP000831768"/>
    </source>
</evidence>
<name>A0A8U0A1J6_9EURY</name>
<dbReference type="Proteomes" id="UP000831768">
    <property type="component" value="Chromosome"/>
</dbReference>
<feature type="domain" description="DUF3592" evidence="2">
    <location>
        <begin position="38"/>
        <end position="121"/>
    </location>
</feature>
<dbReference type="Pfam" id="PF12158">
    <property type="entry name" value="DUF3592"/>
    <property type="match status" value="1"/>
</dbReference>
<keyword evidence="1" id="KW-0472">Membrane</keyword>
<feature type="transmembrane region" description="Helical" evidence="1">
    <location>
        <begin position="128"/>
        <end position="148"/>
    </location>
</feature>
<protein>
    <submittedName>
        <fullName evidence="3">DUF3592 domain-containing protein</fullName>
    </submittedName>
</protein>
<keyword evidence="1" id="KW-1133">Transmembrane helix</keyword>
<gene>
    <name evidence="3" type="ORF">MW046_00845</name>
</gene>
<dbReference type="AlphaFoldDB" id="A0A8U0A1J6"/>
<dbReference type="KEGG" id="haad:MW046_00845"/>
<dbReference type="GeneID" id="71926550"/>
<feature type="transmembrane region" description="Helical" evidence="1">
    <location>
        <begin position="298"/>
        <end position="316"/>
    </location>
</feature>
<evidence type="ECO:0000313" key="3">
    <source>
        <dbReference type="EMBL" id="UPM43015.1"/>
    </source>
</evidence>
<feature type="transmembrane region" description="Helical" evidence="1">
    <location>
        <begin position="226"/>
        <end position="250"/>
    </location>
</feature>
<sequence length="317" mass="34751">MAVSRSTVVIVLIALAVFTFGGYDYAQQSAAIDDAVSVEATVVESSVSPSGGGGTEYEVRVEYRYRYQGTEYRSDKLFPGYLGRLYETESKAQSVIEPYDSGATVTAYVDPAAPSEAFLKQQTTQSPLIFMLLGGFWMLWITLDAVGAQDPGQGTTLRSESEYEPTRYQTLFGIDRDTVNWISKRLIVAALIVLPVSLVGAVLLALSSGSAGTSTAPMMVELSDPIGLLFVTAFIAILLLIASLLLYTVWSFTEYRRLRERIPEPRPPSPFKHPTRLVTILTGDDDLDDYGRRVKRTGFTFVLALFFSGALLGVLVF</sequence>
<feature type="transmembrane region" description="Helical" evidence="1">
    <location>
        <begin position="186"/>
        <end position="206"/>
    </location>
</feature>
<dbReference type="RefSeq" id="WP_247993685.1">
    <property type="nucleotide sequence ID" value="NZ_CP096019.1"/>
</dbReference>
<reference evidence="3" key="1">
    <citation type="submission" date="2022-04" db="EMBL/GenBank/DDBJ databases">
        <title>Halocatena sp. nov., isolated from a salt lake.</title>
        <authorList>
            <person name="Cui H.-L."/>
        </authorList>
    </citation>
    <scope>NUCLEOTIDE SEQUENCE</scope>
    <source>
        <strain evidence="3">AD-1</strain>
    </source>
</reference>
<dbReference type="InterPro" id="IPR021994">
    <property type="entry name" value="DUF3592"/>
</dbReference>
<organism evidence="3 4">
    <name type="scientific">Halocatena salina</name>
    <dbReference type="NCBI Taxonomy" id="2934340"/>
    <lineage>
        <taxon>Archaea</taxon>
        <taxon>Methanobacteriati</taxon>
        <taxon>Methanobacteriota</taxon>
        <taxon>Stenosarchaea group</taxon>
        <taxon>Halobacteria</taxon>
        <taxon>Halobacteriales</taxon>
        <taxon>Natronomonadaceae</taxon>
        <taxon>Halocatena</taxon>
    </lineage>
</organism>
<evidence type="ECO:0000259" key="2">
    <source>
        <dbReference type="Pfam" id="PF12158"/>
    </source>
</evidence>
<evidence type="ECO:0000256" key="1">
    <source>
        <dbReference type="SAM" id="Phobius"/>
    </source>
</evidence>
<keyword evidence="1" id="KW-0812">Transmembrane</keyword>
<proteinExistence type="predicted"/>